<evidence type="ECO:0000313" key="2">
    <source>
        <dbReference type="Proteomes" id="UP001162483"/>
    </source>
</evidence>
<sequence>MTGDCGHLGRGRGGSWYLNLTGTRSHFRGVVLPPHLLGHVTGPRRLPDHSQSSALLAHAQWALDFEATSCHSHVPTLKMSVPWREDGEDTAGPRNG</sequence>
<protein>
    <submittedName>
        <fullName evidence="1">Uncharacterized protein</fullName>
    </submittedName>
</protein>
<gene>
    <name evidence="1" type="ORF">SPARVUS_LOCUS3405581</name>
</gene>
<keyword evidence="2" id="KW-1185">Reference proteome</keyword>
<evidence type="ECO:0000313" key="1">
    <source>
        <dbReference type="EMBL" id="CAI9549797.1"/>
    </source>
</evidence>
<reference evidence="1" key="1">
    <citation type="submission" date="2023-05" db="EMBL/GenBank/DDBJ databases">
        <authorList>
            <person name="Stuckert A."/>
        </authorList>
    </citation>
    <scope>NUCLEOTIDE SEQUENCE</scope>
</reference>
<name>A0ABN9BRA1_9NEOB</name>
<comment type="caution">
    <text evidence="1">The sequence shown here is derived from an EMBL/GenBank/DDBJ whole genome shotgun (WGS) entry which is preliminary data.</text>
</comment>
<accession>A0ABN9BRA1</accession>
<dbReference type="Proteomes" id="UP001162483">
    <property type="component" value="Unassembled WGS sequence"/>
</dbReference>
<proteinExistence type="predicted"/>
<dbReference type="EMBL" id="CATNWA010005332">
    <property type="protein sequence ID" value="CAI9549797.1"/>
    <property type="molecule type" value="Genomic_DNA"/>
</dbReference>
<organism evidence="1 2">
    <name type="scientific">Staurois parvus</name>
    <dbReference type="NCBI Taxonomy" id="386267"/>
    <lineage>
        <taxon>Eukaryota</taxon>
        <taxon>Metazoa</taxon>
        <taxon>Chordata</taxon>
        <taxon>Craniata</taxon>
        <taxon>Vertebrata</taxon>
        <taxon>Euteleostomi</taxon>
        <taxon>Amphibia</taxon>
        <taxon>Batrachia</taxon>
        <taxon>Anura</taxon>
        <taxon>Neobatrachia</taxon>
        <taxon>Ranoidea</taxon>
        <taxon>Ranidae</taxon>
        <taxon>Staurois</taxon>
    </lineage>
</organism>